<evidence type="ECO:0000256" key="2">
    <source>
        <dbReference type="ARBA" id="ARBA00022692"/>
    </source>
</evidence>
<evidence type="ECO:0000313" key="6">
    <source>
        <dbReference type="Proteomes" id="UP000308768"/>
    </source>
</evidence>
<evidence type="ECO:0000256" key="3">
    <source>
        <dbReference type="ARBA" id="ARBA00022989"/>
    </source>
</evidence>
<evidence type="ECO:0000313" key="5">
    <source>
        <dbReference type="EMBL" id="TKA75131.1"/>
    </source>
</evidence>
<dbReference type="PANTHER" id="PTHR35371:SF1">
    <property type="entry name" value="BLR7753 PROTEIN"/>
    <property type="match status" value="1"/>
</dbReference>
<accession>A0A4U0XFX8</accession>
<dbReference type="InterPro" id="IPR001129">
    <property type="entry name" value="Membr-assoc_MAPEG"/>
</dbReference>
<keyword evidence="4" id="KW-0472">Membrane</keyword>
<dbReference type="OrthoDB" id="2122304at2759"/>
<keyword evidence="6" id="KW-1185">Reference proteome</keyword>
<dbReference type="SUPFAM" id="SSF161084">
    <property type="entry name" value="MAPEG domain-like"/>
    <property type="match status" value="1"/>
</dbReference>
<dbReference type="PANTHER" id="PTHR35371">
    <property type="entry name" value="INNER MEMBRANE PROTEIN"/>
    <property type="match status" value="1"/>
</dbReference>
<dbReference type="EMBL" id="NAJN01000312">
    <property type="protein sequence ID" value="TKA75131.1"/>
    <property type="molecule type" value="Genomic_DNA"/>
</dbReference>
<name>A0A4U0XFX8_9PEZI</name>
<keyword evidence="2" id="KW-0812">Transmembrane</keyword>
<dbReference type="GO" id="GO:0016020">
    <property type="term" value="C:membrane"/>
    <property type="evidence" value="ECO:0007669"/>
    <property type="project" value="UniProtKB-SubCell"/>
</dbReference>
<comment type="caution">
    <text evidence="5">The sequence shown here is derived from an EMBL/GenBank/DDBJ whole genome shotgun (WGS) entry which is preliminary data.</text>
</comment>
<dbReference type="Gene3D" id="1.20.120.550">
    <property type="entry name" value="Membrane associated eicosanoid/glutathione metabolism-like domain"/>
    <property type="match status" value="1"/>
</dbReference>
<comment type="subcellular location">
    <subcellularLocation>
        <location evidence="1">Membrane</location>
    </subcellularLocation>
</comment>
<protein>
    <submittedName>
        <fullName evidence="5">Uncharacterized protein</fullName>
    </submittedName>
</protein>
<dbReference type="Proteomes" id="UP000308768">
    <property type="component" value="Unassembled WGS sequence"/>
</dbReference>
<gene>
    <name evidence="5" type="ORF">B0A49_04572</name>
</gene>
<sequence length="157" mass="16907">MASLFDMTRNFSLYTIPVAWITCLAPHVYASQLAGKAFDNRQPRTLTAKLDSQQTLDAATKARIVRAEGAQQNGFENLGIFAAAVVAGNVAGLSNETLNYLSGGYVLSRMVYNYVYVVNTSEALANARTGVFLTGIGIVFTLFIKSGNALRSTLLSK</sequence>
<dbReference type="Pfam" id="PF01124">
    <property type="entry name" value="MAPEG"/>
    <property type="match status" value="1"/>
</dbReference>
<proteinExistence type="predicted"/>
<keyword evidence="3" id="KW-1133">Transmembrane helix</keyword>
<dbReference type="InterPro" id="IPR023352">
    <property type="entry name" value="MAPEG-like_dom_sf"/>
</dbReference>
<organism evidence="5 6">
    <name type="scientific">Cryomyces minteri</name>
    <dbReference type="NCBI Taxonomy" id="331657"/>
    <lineage>
        <taxon>Eukaryota</taxon>
        <taxon>Fungi</taxon>
        <taxon>Dikarya</taxon>
        <taxon>Ascomycota</taxon>
        <taxon>Pezizomycotina</taxon>
        <taxon>Dothideomycetes</taxon>
        <taxon>Dothideomycetes incertae sedis</taxon>
        <taxon>Cryomyces</taxon>
    </lineage>
</organism>
<reference evidence="5 6" key="1">
    <citation type="submission" date="2017-03" db="EMBL/GenBank/DDBJ databases">
        <title>Genomes of endolithic fungi from Antarctica.</title>
        <authorList>
            <person name="Coleine C."/>
            <person name="Masonjones S."/>
            <person name="Stajich J.E."/>
        </authorList>
    </citation>
    <scope>NUCLEOTIDE SEQUENCE [LARGE SCALE GENOMIC DNA]</scope>
    <source>
        <strain evidence="5 6">CCFEE 5187</strain>
    </source>
</reference>
<dbReference type="AlphaFoldDB" id="A0A4U0XFX8"/>
<evidence type="ECO:0000256" key="4">
    <source>
        <dbReference type="ARBA" id="ARBA00023136"/>
    </source>
</evidence>
<evidence type="ECO:0000256" key="1">
    <source>
        <dbReference type="ARBA" id="ARBA00004370"/>
    </source>
</evidence>